<reference evidence="1" key="1">
    <citation type="submission" date="2021-11" db="EMBL/GenBank/DDBJ databases">
        <title>Genome sequence.</title>
        <authorList>
            <person name="Sun Q."/>
        </authorList>
    </citation>
    <scope>NUCLEOTIDE SEQUENCE</scope>
    <source>
        <strain evidence="1">JC732</strain>
    </source>
</reference>
<keyword evidence="2" id="KW-1185">Reference proteome</keyword>
<dbReference type="EMBL" id="JAJKFT010000010">
    <property type="protein sequence ID" value="MCC9629879.1"/>
    <property type="molecule type" value="Genomic_DNA"/>
</dbReference>
<dbReference type="RefSeq" id="WP_230220530.1">
    <property type="nucleotide sequence ID" value="NZ_JAJKFT010000010.1"/>
</dbReference>
<gene>
    <name evidence="1" type="ORF">LOC68_15925</name>
</gene>
<sequence length="219" mass="25669">MITPADEAYKATKLLLQGNSELAYPCDRMAAWISKIWNSRVLNVVYERVGPTAIPRLEVVLEDHADVERFCVGPLQYDTRKQNAIATKFLKLIADVPDGTFEVDRLFVIFSAFAPIAREEADNHLTKSDIANLLVRIGNPDLWTINRFSGHATFFFYTEEQVARYKVVGLEEEYAHRYYYLVKPYDEFGYLSLDDYRINFDSKENFDKKFQSSWFYYYR</sequence>
<dbReference type="AlphaFoldDB" id="A0A9X1SKL3"/>
<organism evidence="1 2">
    <name type="scientific">Blastopirellula sediminis</name>
    <dbReference type="NCBI Taxonomy" id="2894196"/>
    <lineage>
        <taxon>Bacteria</taxon>
        <taxon>Pseudomonadati</taxon>
        <taxon>Planctomycetota</taxon>
        <taxon>Planctomycetia</taxon>
        <taxon>Pirellulales</taxon>
        <taxon>Pirellulaceae</taxon>
        <taxon>Blastopirellula</taxon>
    </lineage>
</organism>
<dbReference type="Proteomes" id="UP001139103">
    <property type="component" value="Unassembled WGS sequence"/>
</dbReference>
<evidence type="ECO:0000313" key="1">
    <source>
        <dbReference type="EMBL" id="MCC9629879.1"/>
    </source>
</evidence>
<proteinExistence type="predicted"/>
<name>A0A9X1SKL3_9BACT</name>
<accession>A0A9X1SKL3</accession>
<protein>
    <submittedName>
        <fullName evidence="1">Uncharacterized protein</fullName>
    </submittedName>
</protein>
<evidence type="ECO:0000313" key="2">
    <source>
        <dbReference type="Proteomes" id="UP001139103"/>
    </source>
</evidence>
<comment type="caution">
    <text evidence="1">The sequence shown here is derived from an EMBL/GenBank/DDBJ whole genome shotgun (WGS) entry which is preliminary data.</text>
</comment>